<dbReference type="RefSeq" id="WP_241436050.1">
    <property type="nucleotide sequence ID" value="NZ_CP093033.1"/>
</dbReference>
<sequence>MIRLYMVFFPCAFEWVLETTGLRASRERPNRPIIALIFHCENTVL</sequence>
<gene>
    <name evidence="1" type="ORF">MNL13_07030</name>
</gene>
<dbReference type="Proteomes" id="UP000829580">
    <property type="component" value="Chromosome"/>
</dbReference>
<evidence type="ECO:0000313" key="1">
    <source>
        <dbReference type="EMBL" id="UNF28945.1"/>
    </source>
</evidence>
<keyword evidence="2" id="KW-1185">Reference proteome</keyword>
<organism evidence="1 2">
    <name type="scientific">Bartonella krasnovii</name>
    <dbReference type="NCBI Taxonomy" id="2267275"/>
    <lineage>
        <taxon>Bacteria</taxon>
        <taxon>Pseudomonadati</taxon>
        <taxon>Pseudomonadota</taxon>
        <taxon>Alphaproteobacteria</taxon>
        <taxon>Hyphomicrobiales</taxon>
        <taxon>Bartonellaceae</taxon>
        <taxon>Bartonella</taxon>
    </lineage>
</organism>
<protein>
    <submittedName>
        <fullName evidence="1">Uncharacterized protein</fullName>
    </submittedName>
</protein>
<reference evidence="1 2" key="1">
    <citation type="submission" date="2022-02" db="EMBL/GenBank/DDBJ databases">
        <title>Genomic structural plasticity of rodent-associated Bartonella in nature.</title>
        <authorList>
            <person name="Sousa K.C.M."/>
            <person name="Gutierrez R."/>
            <person name="Yahalomi D."/>
            <person name="Shalit T."/>
            <person name="Markus B."/>
            <person name="Nachum-Biala Y."/>
            <person name="Hawlena H."/>
            <person name="Marcos-Hadad E."/>
            <person name="Hazkani-Covo E."/>
            <person name="Neves H.R."/>
            <person name="Covo S."/>
            <person name="Harrus S."/>
        </authorList>
    </citation>
    <scope>NUCLEOTIDE SEQUENCE [LARGE SCALE GENOMIC DNA]</scope>
    <source>
        <strain evidence="1 2">B35_1_2</strain>
    </source>
</reference>
<proteinExistence type="predicted"/>
<dbReference type="EMBL" id="CP093033">
    <property type="protein sequence ID" value="UNF28945.1"/>
    <property type="molecule type" value="Genomic_DNA"/>
</dbReference>
<evidence type="ECO:0000313" key="2">
    <source>
        <dbReference type="Proteomes" id="UP000829580"/>
    </source>
</evidence>
<name>A0ABY3VV82_9HYPH</name>
<accession>A0ABY3VV82</accession>